<accession>A0A512H5L8</accession>
<feature type="region of interest" description="Disordered" evidence="1">
    <location>
        <begin position="190"/>
        <end position="213"/>
    </location>
</feature>
<proteinExistence type="predicted"/>
<comment type="caution">
    <text evidence="2">The sequence shown here is derived from an EMBL/GenBank/DDBJ whole genome shotgun (WGS) entry which is preliminary data.</text>
</comment>
<dbReference type="RefSeq" id="WP_147162782.1">
    <property type="nucleotide sequence ID" value="NZ_BJZO01000015.1"/>
</dbReference>
<dbReference type="AlphaFoldDB" id="A0A512H5L8"/>
<keyword evidence="3" id="KW-1185">Reference proteome</keyword>
<dbReference type="InterPro" id="IPR041197">
    <property type="entry name" value="LD_cluster3"/>
</dbReference>
<dbReference type="Proteomes" id="UP000321567">
    <property type="component" value="Unassembled WGS sequence"/>
</dbReference>
<sequence length="213" mass="22618">MNAIFLSASVPVPGRGDYAKTANPTLIQFAVSALVRVVLGRRLLVWGGHPAITPMVRAAAEDLNVTLGHWVRLYQSRFFDGLYPDDNAAFPDVVPVEAVPDDRDASLEVLRRRMIGDHAFSAAVVIGGMDGAEREAGLFAAMHPTALLLPVASTGGAALKLHQRLTPDDAETAFSVSYIELFANRLGIDPAGPRAPKDSSPAPSRPPSPFALG</sequence>
<protein>
    <submittedName>
        <fullName evidence="2">Uncharacterized protein</fullName>
    </submittedName>
</protein>
<dbReference type="OrthoDB" id="5525437at2"/>
<gene>
    <name evidence="2" type="ORF">ROR02_08640</name>
</gene>
<dbReference type="EMBL" id="BJZO01000015">
    <property type="protein sequence ID" value="GEO80733.1"/>
    <property type="molecule type" value="Genomic_DNA"/>
</dbReference>
<dbReference type="Pfam" id="PF18180">
    <property type="entry name" value="LD_cluster3"/>
    <property type="match status" value="1"/>
</dbReference>
<feature type="compositionally biased region" description="Pro residues" evidence="1">
    <location>
        <begin position="203"/>
        <end position="213"/>
    </location>
</feature>
<name>A0A512H5L8_9PROT</name>
<evidence type="ECO:0000256" key="1">
    <source>
        <dbReference type="SAM" id="MobiDB-lite"/>
    </source>
</evidence>
<evidence type="ECO:0000313" key="2">
    <source>
        <dbReference type="EMBL" id="GEO80733.1"/>
    </source>
</evidence>
<evidence type="ECO:0000313" key="3">
    <source>
        <dbReference type="Proteomes" id="UP000321567"/>
    </source>
</evidence>
<organism evidence="2 3">
    <name type="scientific">Pararhodospirillum oryzae</name>
    <dbReference type="NCBI Taxonomy" id="478448"/>
    <lineage>
        <taxon>Bacteria</taxon>
        <taxon>Pseudomonadati</taxon>
        <taxon>Pseudomonadota</taxon>
        <taxon>Alphaproteobacteria</taxon>
        <taxon>Rhodospirillales</taxon>
        <taxon>Rhodospirillaceae</taxon>
        <taxon>Pararhodospirillum</taxon>
    </lineage>
</organism>
<reference evidence="2 3" key="1">
    <citation type="submission" date="2019-07" db="EMBL/GenBank/DDBJ databases">
        <title>Whole genome shotgun sequence of Rhodospirillum oryzae NBRC 107573.</title>
        <authorList>
            <person name="Hosoyama A."/>
            <person name="Uohara A."/>
            <person name="Ohji S."/>
            <person name="Ichikawa N."/>
        </authorList>
    </citation>
    <scope>NUCLEOTIDE SEQUENCE [LARGE SCALE GENOMIC DNA]</scope>
    <source>
        <strain evidence="2 3">NBRC 107573</strain>
    </source>
</reference>